<dbReference type="SUPFAM" id="SSF89550">
    <property type="entry name" value="PHP domain-like"/>
    <property type="match status" value="1"/>
</dbReference>
<dbReference type="InterPro" id="IPR003141">
    <property type="entry name" value="Pol/His_phosphatase_N"/>
</dbReference>
<dbReference type="PANTHER" id="PTHR42924">
    <property type="entry name" value="EXONUCLEASE"/>
    <property type="match status" value="1"/>
</dbReference>
<feature type="domain" description="Polymerase/histidinol phosphatase N-terminal" evidence="1">
    <location>
        <begin position="5"/>
        <end position="73"/>
    </location>
</feature>
<dbReference type="Proteomes" id="UP000294682">
    <property type="component" value="Unassembled WGS sequence"/>
</dbReference>
<sequence>MKLSYDLHIHSCLSPCGDNDMTPNNIVNMAILNGLDVIALTDHNSCKNCPAFLEAAQRSGILAIPGMELCTSEEIHVVCLFPELRQAMAFDREVYQYVPPIQNDPRIFGEQLILDGEDRQIGQEERLLINASSIPIDGVGPLVSRFGGFCFPAHVDKDAYSVLSSLGFIPPECGFTTVEVKNPDRFFAVPENLQKIKGMLAVTDSDAHYLWDIADGQRFLDPQACSARSVLEYLRRGGA</sequence>
<reference evidence="2 3" key="1">
    <citation type="submission" date="2019-03" db="EMBL/GenBank/DDBJ databases">
        <title>Genomic Encyclopedia of Type Strains, Phase IV (KMG-IV): sequencing the most valuable type-strain genomes for metagenomic binning, comparative biology and taxonomic classification.</title>
        <authorList>
            <person name="Goeker M."/>
        </authorList>
    </citation>
    <scope>NUCLEOTIDE SEQUENCE [LARGE SCALE GENOMIC DNA]</scope>
    <source>
        <strain evidence="2 3">DSM 100433</strain>
    </source>
</reference>
<dbReference type="EMBL" id="SLUK01000009">
    <property type="protein sequence ID" value="TCL42541.1"/>
    <property type="molecule type" value="Genomic_DNA"/>
</dbReference>
<organism evidence="2 3">
    <name type="scientific">Harryflintia acetispora</name>
    <dbReference type="NCBI Taxonomy" id="1849041"/>
    <lineage>
        <taxon>Bacteria</taxon>
        <taxon>Bacillati</taxon>
        <taxon>Bacillota</taxon>
        <taxon>Clostridia</taxon>
        <taxon>Eubacteriales</taxon>
        <taxon>Oscillospiraceae</taxon>
        <taxon>Harryflintia</taxon>
    </lineage>
</organism>
<comment type="caution">
    <text evidence="2">The sequence shown here is derived from an EMBL/GenBank/DDBJ whole genome shotgun (WGS) entry which is preliminary data.</text>
</comment>
<dbReference type="PANTHER" id="PTHR42924:SF3">
    <property type="entry name" value="POLYMERASE_HISTIDINOL PHOSPHATASE N-TERMINAL DOMAIN-CONTAINING PROTEIN"/>
    <property type="match status" value="1"/>
</dbReference>
<protein>
    <recommendedName>
        <fullName evidence="1">Polymerase/histidinol phosphatase N-terminal domain-containing protein</fullName>
    </recommendedName>
</protein>
<evidence type="ECO:0000313" key="2">
    <source>
        <dbReference type="EMBL" id="TCL42541.1"/>
    </source>
</evidence>
<dbReference type="SMART" id="SM00481">
    <property type="entry name" value="POLIIIAc"/>
    <property type="match status" value="1"/>
</dbReference>
<accession>A0A9X8Y7P3</accession>
<gene>
    <name evidence="2" type="ORF">EDD78_1095</name>
</gene>
<dbReference type="CDD" id="cd07432">
    <property type="entry name" value="PHP_HisPPase"/>
    <property type="match status" value="1"/>
</dbReference>
<evidence type="ECO:0000313" key="3">
    <source>
        <dbReference type="Proteomes" id="UP000294682"/>
    </source>
</evidence>
<proteinExistence type="predicted"/>
<dbReference type="RefSeq" id="WP_132084858.1">
    <property type="nucleotide sequence ID" value="NZ_SLUK01000009.1"/>
</dbReference>
<dbReference type="GO" id="GO:0035312">
    <property type="term" value="F:5'-3' DNA exonuclease activity"/>
    <property type="evidence" value="ECO:0007669"/>
    <property type="project" value="TreeGrafter"/>
</dbReference>
<dbReference type="Pfam" id="PF02811">
    <property type="entry name" value="PHP"/>
    <property type="match status" value="1"/>
</dbReference>
<keyword evidence="3" id="KW-1185">Reference proteome</keyword>
<dbReference type="InterPro" id="IPR016195">
    <property type="entry name" value="Pol/histidinol_Pase-like"/>
</dbReference>
<evidence type="ECO:0000259" key="1">
    <source>
        <dbReference type="SMART" id="SM00481"/>
    </source>
</evidence>
<dbReference type="Gene3D" id="3.20.20.140">
    <property type="entry name" value="Metal-dependent hydrolases"/>
    <property type="match status" value="1"/>
</dbReference>
<dbReference type="GO" id="GO:0004534">
    <property type="term" value="F:5'-3' RNA exonuclease activity"/>
    <property type="evidence" value="ECO:0007669"/>
    <property type="project" value="TreeGrafter"/>
</dbReference>
<dbReference type="InterPro" id="IPR004013">
    <property type="entry name" value="PHP_dom"/>
</dbReference>
<dbReference type="AlphaFoldDB" id="A0A9X8Y7P3"/>
<dbReference type="InterPro" id="IPR052018">
    <property type="entry name" value="PHP_domain"/>
</dbReference>
<name>A0A9X8Y7P3_9FIRM</name>